<evidence type="ECO:0000256" key="4">
    <source>
        <dbReference type="ARBA" id="ARBA00022741"/>
    </source>
</evidence>
<feature type="region of interest" description="Disordered" evidence="9">
    <location>
        <begin position="478"/>
        <end position="531"/>
    </location>
</feature>
<accession>A0ABQ9XK65</accession>
<keyword evidence="7 8" id="KW-0103">Bromodomain</keyword>
<dbReference type="Gene3D" id="1.20.920.10">
    <property type="entry name" value="Bromodomain-like"/>
    <property type="match status" value="1"/>
</dbReference>
<dbReference type="PANTHER" id="PTHR10534:SF2">
    <property type="entry name" value="PYRIDOXAL KINASE"/>
    <property type="match status" value="1"/>
</dbReference>
<dbReference type="EC" id="2.7.1.35" evidence="2"/>
<dbReference type="InterPro" id="IPR013749">
    <property type="entry name" value="PM/HMP-P_kinase-1"/>
</dbReference>
<dbReference type="GO" id="GO:0008478">
    <property type="term" value="F:pyridoxal kinase activity"/>
    <property type="evidence" value="ECO:0007669"/>
    <property type="project" value="UniProtKB-EC"/>
</dbReference>
<dbReference type="SUPFAM" id="SSF53613">
    <property type="entry name" value="Ribokinase-like"/>
    <property type="match status" value="1"/>
</dbReference>
<protein>
    <recommendedName>
        <fullName evidence="2">pyridoxal kinase</fullName>
        <ecNumber evidence="2">2.7.1.35</ecNumber>
    </recommendedName>
</protein>
<dbReference type="InterPro" id="IPR036427">
    <property type="entry name" value="Bromodomain-like_sf"/>
</dbReference>
<feature type="compositionally biased region" description="Polar residues" evidence="9">
    <location>
        <begin position="521"/>
        <end position="531"/>
    </location>
</feature>
<feature type="compositionally biased region" description="Polar residues" evidence="9">
    <location>
        <begin position="487"/>
        <end position="513"/>
    </location>
</feature>
<dbReference type="SMART" id="SM00297">
    <property type="entry name" value="BROMO"/>
    <property type="match status" value="1"/>
</dbReference>
<organism evidence="11 12">
    <name type="scientific">Blattamonas nauphoetae</name>
    <dbReference type="NCBI Taxonomy" id="2049346"/>
    <lineage>
        <taxon>Eukaryota</taxon>
        <taxon>Metamonada</taxon>
        <taxon>Preaxostyla</taxon>
        <taxon>Oxymonadida</taxon>
        <taxon>Blattamonas</taxon>
    </lineage>
</organism>
<comment type="caution">
    <text evidence="11">The sequence shown here is derived from an EMBL/GenBank/DDBJ whole genome shotgun (WGS) entry which is preliminary data.</text>
</comment>
<evidence type="ECO:0000256" key="1">
    <source>
        <dbReference type="ARBA" id="ARBA00008805"/>
    </source>
</evidence>
<dbReference type="Proteomes" id="UP001281761">
    <property type="component" value="Unassembled WGS sequence"/>
</dbReference>
<comment type="similarity">
    <text evidence="1">Belongs to the pyridoxine kinase family.</text>
</comment>
<keyword evidence="12" id="KW-1185">Reference proteome</keyword>
<name>A0ABQ9XK65_9EUKA</name>
<dbReference type="Pfam" id="PF08543">
    <property type="entry name" value="Phos_pyr_kin"/>
    <property type="match status" value="1"/>
</dbReference>
<evidence type="ECO:0000313" key="12">
    <source>
        <dbReference type="Proteomes" id="UP001281761"/>
    </source>
</evidence>
<dbReference type="PANTHER" id="PTHR10534">
    <property type="entry name" value="PYRIDOXAL KINASE"/>
    <property type="match status" value="1"/>
</dbReference>
<evidence type="ECO:0000313" key="11">
    <source>
        <dbReference type="EMBL" id="KAK2951738.1"/>
    </source>
</evidence>
<dbReference type="Gene3D" id="3.40.1190.20">
    <property type="match status" value="1"/>
</dbReference>
<keyword evidence="4" id="KW-0547">Nucleotide-binding</keyword>
<evidence type="ECO:0000256" key="5">
    <source>
        <dbReference type="ARBA" id="ARBA00022777"/>
    </source>
</evidence>
<dbReference type="PRINTS" id="PR00503">
    <property type="entry name" value="BROMODOMAIN"/>
</dbReference>
<gene>
    <name evidence="11" type="ORF">BLNAU_13350</name>
</gene>
<dbReference type="EMBL" id="JARBJD010000114">
    <property type="protein sequence ID" value="KAK2951738.1"/>
    <property type="molecule type" value="Genomic_DNA"/>
</dbReference>
<keyword evidence="5 11" id="KW-0418">Kinase</keyword>
<evidence type="ECO:0000256" key="6">
    <source>
        <dbReference type="ARBA" id="ARBA00022840"/>
    </source>
</evidence>
<evidence type="ECO:0000256" key="2">
    <source>
        <dbReference type="ARBA" id="ARBA00012104"/>
    </source>
</evidence>
<keyword evidence="3 11" id="KW-0808">Transferase</keyword>
<evidence type="ECO:0000256" key="7">
    <source>
        <dbReference type="ARBA" id="ARBA00023117"/>
    </source>
</evidence>
<evidence type="ECO:0000256" key="3">
    <source>
        <dbReference type="ARBA" id="ARBA00022679"/>
    </source>
</evidence>
<feature type="domain" description="Bromo" evidence="10">
    <location>
        <begin position="20"/>
        <end position="93"/>
    </location>
</feature>
<keyword evidence="6" id="KW-0067">ATP-binding</keyword>
<evidence type="ECO:0000256" key="8">
    <source>
        <dbReference type="PROSITE-ProRule" id="PRU00035"/>
    </source>
</evidence>
<sequence length="647" mass="72891">MTHPNKQILQFLKETLKNIIQTPSGLVFAERVNPELLQIPTYRQIITRPMDFGTICRKIDYGEYNDSVDDVIHDIFQTFDNCYHFNAAQNPVSIDARKIQSGLLKRLRGNSLIRPYQIELIEKAQPRRWWKTPDERYSEEELLNVEPLLLGAHSQVDPETVLTPIEGGAQPLTIEETELFYENIQRLSHEQLSSLCTLLLNSSVEKAKISGNKLVQFDLDSLHPLVQRHLFIYAEQCLRAPPLATNTTGVHVVFGNVGNKCAQPIFFLNQIPADFLHTVQLSAPSNYPGHPGTRMQGPEFKELADGLQTNKLLNYAYVITGYIGQPSLLKEVASCIAKLRTNERKPLFVCDPVMGDNGHYYVSSELTEIYQQDVIGQADILLPNLFEFESLARIPIRNKADVFKGFQRLHGKYGTSVIILKSIRFDEDGNRTDQSIFDIDDLSSIDYSGVPDSKTPSSPSPMMTLYCSILNSMRDDVGINHNEDATPHSSPLCSPSPVNAPSQSTDPQHSIHSFPTPPQSPNTSASFDQTQSFSHQDVSNSIFSINFPYVHYNYGGTGDCFAALLLSNLIKLRCENDSQTHTMPSFPLEGRAKFNYHILKLACENAITALNLVIQKTDKFQQQELMLMESQEELKSSIPEFFAIDEK</sequence>
<reference evidence="11 12" key="1">
    <citation type="journal article" date="2022" name="bioRxiv">
        <title>Genomics of Preaxostyla Flagellates Illuminates Evolutionary Transitions and the Path Towards Mitochondrial Loss.</title>
        <authorList>
            <person name="Novak L.V.F."/>
            <person name="Treitli S.C."/>
            <person name="Pyrih J."/>
            <person name="Halakuc P."/>
            <person name="Pipaliya S.V."/>
            <person name="Vacek V."/>
            <person name="Brzon O."/>
            <person name="Soukal P."/>
            <person name="Eme L."/>
            <person name="Dacks J.B."/>
            <person name="Karnkowska A."/>
            <person name="Elias M."/>
            <person name="Hampl V."/>
        </authorList>
    </citation>
    <scope>NUCLEOTIDE SEQUENCE [LARGE SCALE GENOMIC DNA]</scope>
    <source>
        <strain evidence="11">NAU3</strain>
        <tissue evidence="11">Gut</tissue>
    </source>
</reference>
<dbReference type="PROSITE" id="PS50014">
    <property type="entry name" value="BROMODOMAIN_2"/>
    <property type="match status" value="1"/>
</dbReference>
<dbReference type="InterPro" id="IPR029056">
    <property type="entry name" value="Ribokinase-like"/>
</dbReference>
<dbReference type="SUPFAM" id="SSF47370">
    <property type="entry name" value="Bromodomain"/>
    <property type="match status" value="1"/>
</dbReference>
<dbReference type="Pfam" id="PF00439">
    <property type="entry name" value="Bromodomain"/>
    <property type="match status" value="1"/>
</dbReference>
<evidence type="ECO:0000256" key="9">
    <source>
        <dbReference type="SAM" id="MobiDB-lite"/>
    </source>
</evidence>
<dbReference type="InterPro" id="IPR004625">
    <property type="entry name" value="PyrdxlKinase"/>
</dbReference>
<evidence type="ECO:0000259" key="10">
    <source>
        <dbReference type="PROSITE" id="PS50014"/>
    </source>
</evidence>
<dbReference type="InterPro" id="IPR001487">
    <property type="entry name" value="Bromodomain"/>
</dbReference>
<proteinExistence type="inferred from homology"/>